<feature type="region of interest" description="Disordered" evidence="1">
    <location>
        <begin position="1"/>
        <end position="41"/>
    </location>
</feature>
<dbReference type="Proteomes" id="UP000224006">
    <property type="component" value="Chromosome IV"/>
</dbReference>
<evidence type="ECO:0000256" key="1">
    <source>
        <dbReference type="SAM" id="MobiDB-lite"/>
    </source>
</evidence>
<accession>A0A2A9MEL3</accession>
<evidence type="ECO:0000313" key="3">
    <source>
        <dbReference type="Proteomes" id="UP000224006"/>
    </source>
</evidence>
<dbReference type="KEGG" id="bbes:BESB_052950"/>
<evidence type="ECO:0000313" key="2">
    <source>
        <dbReference type="EMBL" id="PFH35644.1"/>
    </source>
</evidence>
<gene>
    <name evidence="2" type="ORF">BESB_052950</name>
</gene>
<protein>
    <submittedName>
        <fullName evidence="2">R3H domain-containing protein</fullName>
    </submittedName>
</protein>
<feature type="compositionally biased region" description="Basic and acidic residues" evidence="1">
    <location>
        <begin position="18"/>
        <end position="34"/>
    </location>
</feature>
<dbReference type="VEuPathDB" id="ToxoDB:BESB_052950"/>
<comment type="caution">
    <text evidence="2">The sequence shown here is derived from an EMBL/GenBank/DDBJ whole genome shotgun (WGS) entry which is preliminary data.</text>
</comment>
<feature type="compositionally biased region" description="Basic and acidic residues" evidence="1">
    <location>
        <begin position="69"/>
        <end position="90"/>
    </location>
</feature>
<organism evidence="2 3">
    <name type="scientific">Besnoitia besnoiti</name>
    <name type="common">Apicomplexan protozoan</name>
    <dbReference type="NCBI Taxonomy" id="94643"/>
    <lineage>
        <taxon>Eukaryota</taxon>
        <taxon>Sar</taxon>
        <taxon>Alveolata</taxon>
        <taxon>Apicomplexa</taxon>
        <taxon>Conoidasida</taxon>
        <taxon>Coccidia</taxon>
        <taxon>Eucoccidiorida</taxon>
        <taxon>Eimeriorina</taxon>
        <taxon>Sarcocystidae</taxon>
        <taxon>Besnoitia</taxon>
    </lineage>
</organism>
<dbReference type="RefSeq" id="XP_029219653.1">
    <property type="nucleotide sequence ID" value="XM_029363730.1"/>
</dbReference>
<sequence>MPEIHGCGDAASAHARKAFRESTTRDRKRDDDAKWTGGVRIEGGNSVFLGKSYAGSAWGKAQAQQRLRGKIEQEKKKRTTQKKDDKGPKP</sequence>
<proteinExistence type="predicted"/>
<feature type="region of interest" description="Disordered" evidence="1">
    <location>
        <begin position="60"/>
        <end position="90"/>
    </location>
</feature>
<name>A0A2A9MEL3_BESBE</name>
<reference evidence="2 3" key="1">
    <citation type="submission" date="2017-09" db="EMBL/GenBank/DDBJ databases">
        <title>Genome sequencing of Besnoitia besnoiti strain Bb-Ger1.</title>
        <authorList>
            <person name="Schares G."/>
            <person name="Venepally P."/>
            <person name="Lorenzi H.A."/>
        </authorList>
    </citation>
    <scope>NUCLEOTIDE SEQUENCE [LARGE SCALE GENOMIC DNA]</scope>
    <source>
        <strain evidence="2 3">Bb-Ger1</strain>
    </source>
</reference>
<dbReference type="AlphaFoldDB" id="A0A2A9MEL3"/>
<dbReference type="GeneID" id="40310224"/>
<keyword evidence="3" id="KW-1185">Reference proteome</keyword>
<dbReference type="EMBL" id="NWUJ01000004">
    <property type="protein sequence ID" value="PFH35644.1"/>
    <property type="molecule type" value="Genomic_DNA"/>
</dbReference>